<dbReference type="AlphaFoldDB" id="A0A8H3B3C1"/>
<dbReference type="PANTHER" id="PTHR44329">
    <property type="entry name" value="SERINE/THREONINE-PROTEIN KINASE TNNI3K-RELATED"/>
    <property type="match status" value="1"/>
</dbReference>
<sequence>MHVTHDQPNQAAATSRDVASNTEPEGESTYEGSAEYICPPVITDLMGADQILNIFQSRGVPDLSTNLDLSTIAEHPAAGDGLNDVYRARLLDGSLVAVKSLRVSLCDREDHRTLKHIARELHVWSGCKHGNILELIGTACVHGLVASISPWMENGTVSNFISNNPGAPRYELCAQLAAAVSYLHRVGVVHSNIKGSNVLVSTDLTIKLSSFGSFGSSGAPVPVSYQVELALCSIRWAAPEFFMEDDARPTLFTDVYALGMTILEIISGSIPYREVRSHVRTMCKIMNGIPPKRPEAISKDDTRADVLWPLLLKCWSYDPSKRPAASDVLEMMNALLVVG</sequence>
<name>A0A8H3B3C1_9AGAM</name>
<feature type="region of interest" description="Disordered" evidence="1">
    <location>
        <begin position="1"/>
        <end position="33"/>
    </location>
</feature>
<feature type="domain" description="Protein kinase" evidence="2">
    <location>
        <begin position="71"/>
        <end position="336"/>
    </location>
</feature>
<dbReference type="Gene3D" id="1.10.510.10">
    <property type="entry name" value="Transferase(Phosphotransferase) domain 1"/>
    <property type="match status" value="1"/>
</dbReference>
<proteinExistence type="predicted"/>
<dbReference type="InterPro" id="IPR001245">
    <property type="entry name" value="Ser-Thr/Tyr_kinase_cat_dom"/>
</dbReference>
<dbReference type="Proteomes" id="UP000663853">
    <property type="component" value="Unassembled WGS sequence"/>
</dbReference>
<reference evidence="3" key="1">
    <citation type="submission" date="2021-01" db="EMBL/GenBank/DDBJ databases">
        <authorList>
            <person name="Kaushik A."/>
        </authorList>
    </citation>
    <scope>NUCLEOTIDE SEQUENCE</scope>
    <source>
        <strain evidence="3">AG6-10EEA</strain>
    </source>
</reference>
<dbReference type="GO" id="GO:0004674">
    <property type="term" value="F:protein serine/threonine kinase activity"/>
    <property type="evidence" value="ECO:0007669"/>
    <property type="project" value="TreeGrafter"/>
</dbReference>
<dbReference type="Pfam" id="PF07714">
    <property type="entry name" value="PK_Tyr_Ser-Thr"/>
    <property type="match status" value="1"/>
</dbReference>
<dbReference type="SUPFAM" id="SSF56112">
    <property type="entry name" value="Protein kinase-like (PK-like)"/>
    <property type="match status" value="1"/>
</dbReference>
<feature type="compositionally biased region" description="Polar residues" evidence="1">
    <location>
        <begin position="1"/>
        <end position="23"/>
    </location>
</feature>
<dbReference type="EMBL" id="CAJMXA010000920">
    <property type="protein sequence ID" value="CAE6446683.1"/>
    <property type="molecule type" value="Genomic_DNA"/>
</dbReference>
<evidence type="ECO:0000256" key="1">
    <source>
        <dbReference type="SAM" id="MobiDB-lite"/>
    </source>
</evidence>
<accession>A0A8H3B3C1</accession>
<evidence type="ECO:0000313" key="4">
    <source>
        <dbReference type="Proteomes" id="UP000663853"/>
    </source>
</evidence>
<dbReference type="InterPro" id="IPR011009">
    <property type="entry name" value="Kinase-like_dom_sf"/>
</dbReference>
<evidence type="ECO:0000313" key="3">
    <source>
        <dbReference type="EMBL" id="CAE6446683.1"/>
    </source>
</evidence>
<dbReference type="GO" id="GO:0005524">
    <property type="term" value="F:ATP binding"/>
    <property type="evidence" value="ECO:0007669"/>
    <property type="project" value="InterPro"/>
</dbReference>
<organism evidence="3 4">
    <name type="scientific">Rhizoctonia solani</name>
    <dbReference type="NCBI Taxonomy" id="456999"/>
    <lineage>
        <taxon>Eukaryota</taxon>
        <taxon>Fungi</taxon>
        <taxon>Dikarya</taxon>
        <taxon>Basidiomycota</taxon>
        <taxon>Agaricomycotina</taxon>
        <taxon>Agaricomycetes</taxon>
        <taxon>Cantharellales</taxon>
        <taxon>Ceratobasidiaceae</taxon>
        <taxon>Rhizoctonia</taxon>
    </lineage>
</organism>
<dbReference type="PROSITE" id="PS50011">
    <property type="entry name" value="PROTEIN_KINASE_DOM"/>
    <property type="match status" value="1"/>
</dbReference>
<comment type="caution">
    <text evidence="3">The sequence shown here is derived from an EMBL/GenBank/DDBJ whole genome shotgun (WGS) entry which is preliminary data.</text>
</comment>
<protein>
    <recommendedName>
        <fullName evidence="2">Protein kinase domain-containing protein</fullName>
    </recommendedName>
</protein>
<dbReference type="InterPro" id="IPR051681">
    <property type="entry name" value="Ser/Thr_Kinases-Pseudokinases"/>
</dbReference>
<dbReference type="OrthoDB" id="6334211at2759"/>
<dbReference type="InterPro" id="IPR000719">
    <property type="entry name" value="Prot_kinase_dom"/>
</dbReference>
<evidence type="ECO:0000259" key="2">
    <source>
        <dbReference type="PROSITE" id="PS50011"/>
    </source>
</evidence>
<dbReference type="PIRSF" id="PIRSF000654">
    <property type="entry name" value="Integrin-linked_kinase"/>
    <property type="match status" value="1"/>
</dbReference>
<gene>
    <name evidence="3" type="ORF">RDB_LOCUS43668</name>
</gene>